<feature type="region of interest" description="Disordered" evidence="1">
    <location>
        <begin position="55"/>
        <end position="83"/>
    </location>
</feature>
<evidence type="ECO:0000256" key="1">
    <source>
        <dbReference type="SAM" id="MobiDB-lite"/>
    </source>
</evidence>
<organism evidence="2 3">
    <name type="scientific">Cristinia sonorae</name>
    <dbReference type="NCBI Taxonomy" id="1940300"/>
    <lineage>
        <taxon>Eukaryota</taxon>
        <taxon>Fungi</taxon>
        <taxon>Dikarya</taxon>
        <taxon>Basidiomycota</taxon>
        <taxon>Agaricomycotina</taxon>
        <taxon>Agaricomycetes</taxon>
        <taxon>Agaricomycetidae</taxon>
        <taxon>Agaricales</taxon>
        <taxon>Pleurotineae</taxon>
        <taxon>Stephanosporaceae</taxon>
        <taxon>Cristinia</taxon>
    </lineage>
</organism>
<feature type="compositionally biased region" description="Pro residues" evidence="1">
    <location>
        <begin position="645"/>
        <end position="654"/>
    </location>
</feature>
<dbReference type="OrthoDB" id="2573559at2759"/>
<feature type="compositionally biased region" description="Polar residues" evidence="1">
    <location>
        <begin position="732"/>
        <end position="741"/>
    </location>
</feature>
<name>A0A8K0XW47_9AGAR</name>
<evidence type="ECO:0000313" key="2">
    <source>
        <dbReference type="EMBL" id="KAH8107901.1"/>
    </source>
</evidence>
<comment type="caution">
    <text evidence="2">The sequence shown here is derived from an EMBL/GenBank/DDBJ whole genome shotgun (WGS) entry which is preliminary data.</text>
</comment>
<protein>
    <submittedName>
        <fullName evidence="2">Uncharacterized protein</fullName>
    </submittedName>
</protein>
<feature type="region of interest" description="Disordered" evidence="1">
    <location>
        <begin position="287"/>
        <end position="325"/>
    </location>
</feature>
<feature type="region of interest" description="Disordered" evidence="1">
    <location>
        <begin position="631"/>
        <end position="802"/>
    </location>
</feature>
<feature type="compositionally biased region" description="Basic residues" evidence="1">
    <location>
        <begin position="761"/>
        <end position="782"/>
    </location>
</feature>
<feature type="compositionally biased region" description="Polar residues" evidence="1">
    <location>
        <begin position="144"/>
        <end position="160"/>
    </location>
</feature>
<dbReference type="EMBL" id="JAEVFJ010000001">
    <property type="protein sequence ID" value="KAH8107901.1"/>
    <property type="molecule type" value="Genomic_DNA"/>
</dbReference>
<feature type="region of interest" description="Disordered" evidence="1">
    <location>
        <begin position="144"/>
        <end position="164"/>
    </location>
</feature>
<feature type="compositionally biased region" description="Polar residues" evidence="1">
    <location>
        <begin position="694"/>
        <end position="705"/>
    </location>
</feature>
<evidence type="ECO:0000313" key="3">
    <source>
        <dbReference type="Proteomes" id="UP000813824"/>
    </source>
</evidence>
<dbReference type="Proteomes" id="UP000813824">
    <property type="component" value="Unassembled WGS sequence"/>
</dbReference>
<dbReference type="AlphaFoldDB" id="A0A8K0XW47"/>
<accession>A0A8K0XW47</accession>
<feature type="compositionally biased region" description="Polar residues" evidence="1">
    <location>
        <begin position="288"/>
        <end position="299"/>
    </location>
</feature>
<sequence>MSDKQYVECGVQTDVFAPSSAGAQVEEPAATLCRMISAVDIRGEPTTLSDLILSPSRSRRRSSSVSAHNLGAGQDPGPYVEEADTPAELSTTTREYKHYPLAHRFPKDRTLKSISSRIVSLPETSPLFSAKKTVARSIRIVSQPAPTTHNNASDTSSTFSDRPDTSFDVMDTFATDIHLRARTRILSNSTDLPHTPSPPSSPESILIIADKSQLPKGFLSDALEVDELPVTDVDSAWVKSPPRPIPALHGPLSLPYARCPSGAEGTIIDEQDNLPRMIWGLEGEEAYNNRNQSDSPSRITSHRKTAPRSTPNQVPPRFQRSDEQARASYPAALALPDQGVQYLSPLGPQHTTLHKPMSHADIDLSLPGHGPIDLSNVLRPRLNLPDICGQKLNGNKRGGLRDSIGYNDESVAGDWQAALQAQDMLNGPSFRHPSMSELGDYLVPSLTPSVSTSSVSSLQSLVHPHSTPSLDSIDRFSHVSSQALASATPRRMSALEIAQNYRQQQMHQKSMLPTPPNSSSPIWSSRFSPYQGSLVSPDLLAGSNLSGKHILSHRPDLLQHGNPQLLPPHSSPVIDLNSLKVHLGVSSLAPAAHIRDPTLKIHDLSSPIFNHDKIVIDPMRNHLRGQKHLTGSLASLPSPMSGRSPAPPRPPPNTPMVSAPLSRSGRSYDATHARTSRAIGAPLSPTSPDHRPRVSQQQQPRTAPPSQVLERRLPSVPEEDNHTQHQKGKPFTPQSTSNGTRGNPPRGHHEGPSDTVSRGARGARGHRAARGIGRGKRGHARQVSHVTRNGPERVDGGLTVRS</sequence>
<proteinExistence type="predicted"/>
<gene>
    <name evidence="2" type="ORF">BXZ70DRAFT_913144</name>
</gene>
<feature type="compositionally biased region" description="Basic and acidic residues" evidence="1">
    <location>
        <begin position="709"/>
        <end position="723"/>
    </location>
</feature>
<keyword evidence="3" id="KW-1185">Reference proteome</keyword>
<reference evidence="2" key="1">
    <citation type="journal article" date="2021" name="New Phytol.">
        <title>Evolutionary innovations through gain and loss of genes in the ectomycorrhizal Boletales.</title>
        <authorList>
            <person name="Wu G."/>
            <person name="Miyauchi S."/>
            <person name="Morin E."/>
            <person name="Kuo A."/>
            <person name="Drula E."/>
            <person name="Varga T."/>
            <person name="Kohler A."/>
            <person name="Feng B."/>
            <person name="Cao Y."/>
            <person name="Lipzen A."/>
            <person name="Daum C."/>
            <person name="Hundley H."/>
            <person name="Pangilinan J."/>
            <person name="Johnson J."/>
            <person name="Barry K."/>
            <person name="LaButti K."/>
            <person name="Ng V."/>
            <person name="Ahrendt S."/>
            <person name="Min B."/>
            <person name="Choi I.G."/>
            <person name="Park H."/>
            <person name="Plett J.M."/>
            <person name="Magnuson J."/>
            <person name="Spatafora J.W."/>
            <person name="Nagy L.G."/>
            <person name="Henrissat B."/>
            <person name="Grigoriev I.V."/>
            <person name="Yang Z.L."/>
            <person name="Xu J."/>
            <person name="Martin F.M."/>
        </authorList>
    </citation>
    <scope>NUCLEOTIDE SEQUENCE</scope>
    <source>
        <strain evidence="2">KKN 215</strain>
    </source>
</reference>